<evidence type="ECO:0008006" key="3">
    <source>
        <dbReference type="Google" id="ProtNLM"/>
    </source>
</evidence>
<gene>
    <name evidence="1" type="ORF">ACERLL_03600</name>
</gene>
<reference evidence="1 2" key="1">
    <citation type="submission" date="2024-08" db="EMBL/GenBank/DDBJ databases">
        <title>Whole-genome sequencing of halo(alkali)philic microorganisms from hypersaline lakes.</title>
        <authorList>
            <person name="Sorokin D.Y."/>
            <person name="Merkel A.Y."/>
            <person name="Messina E."/>
            <person name="Yakimov M."/>
        </authorList>
    </citation>
    <scope>NUCLEOTIDE SEQUENCE [LARGE SCALE GENOMIC DNA]</scope>
    <source>
        <strain evidence="1 2">Cl-TMA</strain>
    </source>
</reference>
<accession>A0ABV4TUX9</accession>
<dbReference type="Proteomes" id="UP001575181">
    <property type="component" value="Unassembled WGS sequence"/>
</dbReference>
<keyword evidence="2" id="KW-1185">Reference proteome</keyword>
<proteinExistence type="predicted"/>
<evidence type="ECO:0000313" key="2">
    <source>
        <dbReference type="Proteomes" id="UP001575181"/>
    </source>
</evidence>
<sequence>MSEFNPGERAYVPVSRVDGLDSWDFALQQTEILEREANSVKVKLDDGTASDWIGVSLLHKKVGVLIINIGDLSTEEYLMDPLAKSVGQFCKLLIPDDQFRQIRVRSLEELKILWHKEQGIYSHVIWIGHGKSNGIHFAVDGWVGPEKIKRALHVRGGTKKTYISLCCKNGYRDFGGELSRSTMCKNFIGPFHSVDGATASQFCQTFLTKHFLGGSTPKVSFREARNATPGNVSFRLWKGGGLESTTD</sequence>
<protein>
    <recommendedName>
        <fullName evidence="3">CHAT domain-containing protein</fullName>
    </recommendedName>
</protein>
<comment type="caution">
    <text evidence="1">The sequence shown here is derived from an EMBL/GenBank/DDBJ whole genome shotgun (WGS) entry which is preliminary data.</text>
</comment>
<evidence type="ECO:0000313" key="1">
    <source>
        <dbReference type="EMBL" id="MFA9459905.1"/>
    </source>
</evidence>
<dbReference type="RefSeq" id="WP_373654688.1">
    <property type="nucleotide sequence ID" value="NZ_JBGUAW010000002.1"/>
</dbReference>
<name>A0ABV4TUX9_9GAMM</name>
<organism evidence="1 2">
    <name type="scientific">Thiohalorhabdus methylotrophus</name>
    <dbReference type="NCBI Taxonomy" id="3242694"/>
    <lineage>
        <taxon>Bacteria</taxon>
        <taxon>Pseudomonadati</taxon>
        <taxon>Pseudomonadota</taxon>
        <taxon>Gammaproteobacteria</taxon>
        <taxon>Thiohalorhabdales</taxon>
        <taxon>Thiohalorhabdaceae</taxon>
        <taxon>Thiohalorhabdus</taxon>
    </lineage>
</organism>
<dbReference type="EMBL" id="JBGUAW010000002">
    <property type="protein sequence ID" value="MFA9459905.1"/>
    <property type="molecule type" value="Genomic_DNA"/>
</dbReference>